<organism evidence="2 3">
    <name type="scientific">Tigriopus californicus</name>
    <name type="common">Marine copepod</name>
    <dbReference type="NCBI Taxonomy" id="6832"/>
    <lineage>
        <taxon>Eukaryota</taxon>
        <taxon>Metazoa</taxon>
        <taxon>Ecdysozoa</taxon>
        <taxon>Arthropoda</taxon>
        <taxon>Crustacea</taxon>
        <taxon>Multicrustacea</taxon>
        <taxon>Hexanauplia</taxon>
        <taxon>Copepoda</taxon>
        <taxon>Harpacticoida</taxon>
        <taxon>Harpacticidae</taxon>
        <taxon>Tigriopus</taxon>
    </lineage>
</organism>
<reference evidence="2 3" key="1">
    <citation type="journal article" date="2018" name="Nat. Ecol. Evol.">
        <title>Genomic signatures of mitonuclear coevolution across populations of Tigriopus californicus.</title>
        <authorList>
            <person name="Barreto F.S."/>
            <person name="Watson E.T."/>
            <person name="Lima T.G."/>
            <person name="Willett C.S."/>
            <person name="Edmands S."/>
            <person name="Li W."/>
            <person name="Burton R.S."/>
        </authorList>
    </citation>
    <scope>NUCLEOTIDE SEQUENCE [LARGE SCALE GENOMIC DNA]</scope>
    <source>
        <strain evidence="2 3">San Diego</strain>
    </source>
</reference>
<evidence type="ECO:0000313" key="3">
    <source>
        <dbReference type="Proteomes" id="UP000318571"/>
    </source>
</evidence>
<dbReference type="EMBL" id="VCGU01000001">
    <property type="protein sequence ID" value="TRY81219.1"/>
    <property type="molecule type" value="Genomic_DNA"/>
</dbReference>
<sequence>MVLRSIVYANYDEYAVTRTPQPTQNILNLIEVFDMATWTTLAMFLLIFTVLSFIFARVYNGLDANQCRRVSFLEIFIVLFSGFTEPDPVAWFSKQCKGDGYSLERLKEIFPEDVALWANDHKVVLLFETLADIEDGVINFGKVYLASKRSILEQSIFNKYLTQI</sequence>
<dbReference type="Proteomes" id="UP000318571">
    <property type="component" value="Chromosome 12"/>
</dbReference>
<proteinExistence type="predicted"/>
<keyword evidence="1" id="KW-0812">Transmembrane</keyword>
<name>A0A553PU55_TIGCA</name>
<accession>A0A553PU55</accession>
<keyword evidence="3" id="KW-1185">Reference proteome</keyword>
<keyword evidence="1" id="KW-0472">Membrane</keyword>
<feature type="transmembrane region" description="Helical" evidence="1">
    <location>
        <begin position="35"/>
        <end position="59"/>
    </location>
</feature>
<keyword evidence="1" id="KW-1133">Transmembrane helix</keyword>
<evidence type="ECO:0000313" key="2">
    <source>
        <dbReference type="EMBL" id="TRY81219.1"/>
    </source>
</evidence>
<evidence type="ECO:0000256" key="1">
    <source>
        <dbReference type="SAM" id="Phobius"/>
    </source>
</evidence>
<comment type="caution">
    <text evidence="2">The sequence shown here is derived from an EMBL/GenBank/DDBJ whole genome shotgun (WGS) entry which is preliminary data.</text>
</comment>
<protein>
    <submittedName>
        <fullName evidence="2">Uncharacterized protein</fullName>
    </submittedName>
</protein>
<feature type="non-terminal residue" evidence="2">
    <location>
        <position position="164"/>
    </location>
</feature>
<gene>
    <name evidence="2" type="ORF">TCAL_15480</name>
</gene>
<dbReference type="AlphaFoldDB" id="A0A553PU55"/>